<gene>
    <name evidence="3" type="ORF">ACFPCS_00500</name>
</gene>
<reference evidence="4" key="1">
    <citation type="journal article" date="2019" name="Int. J. Syst. Evol. Microbiol.">
        <title>The Global Catalogue of Microorganisms (GCM) 10K type strain sequencing project: providing services to taxonomists for standard genome sequencing and annotation.</title>
        <authorList>
            <consortium name="The Broad Institute Genomics Platform"/>
            <consortium name="The Broad Institute Genome Sequencing Center for Infectious Disease"/>
            <person name="Wu L."/>
            <person name="Ma J."/>
        </authorList>
    </citation>
    <scope>NUCLEOTIDE SEQUENCE [LARGE SCALE GENOMIC DNA]</scope>
    <source>
        <strain evidence="4">CGMCC 4.6946</strain>
    </source>
</reference>
<keyword evidence="3" id="KW-0121">Carboxypeptidase</keyword>
<organism evidence="3 4">
    <name type="scientific">Kocuria oceani</name>
    <dbReference type="NCBI Taxonomy" id="988827"/>
    <lineage>
        <taxon>Bacteria</taxon>
        <taxon>Bacillati</taxon>
        <taxon>Actinomycetota</taxon>
        <taxon>Actinomycetes</taxon>
        <taxon>Micrococcales</taxon>
        <taxon>Micrococcaceae</taxon>
        <taxon>Kocuria</taxon>
    </lineage>
</organism>
<dbReference type="PANTHER" id="PTHR34385">
    <property type="entry name" value="D-ALANYL-D-ALANINE CARBOXYPEPTIDASE"/>
    <property type="match status" value="1"/>
</dbReference>
<dbReference type="RefSeq" id="WP_277552578.1">
    <property type="nucleotide sequence ID" value="NZ_JARAMH010000031.1"/>
</dbReference>
<keyword evidence="3" id="KW-0378">Hydrolase</keyword>
<dbReference type="InterPro" id="IPR058193">
    <property type="entry name" value="VanY/YodJ_core_dom"/>
</dbReference>
<evidence type="ECO:0000313" key="4">
    <source>
        <dbReference type="Proteomes" id="UP001595797"/>
    </source>
</evidence>
<dbReference type="Gene3D" id="3.30.1380.10">
    <property type="match status" value="1"/>
</dbReference>
<evidence type="ECO:0000256" key="1">
    <source>
        <dbReference type="SAM" id="MobiDB-lite"/>
    </source>
</evidence>
<name>A0ABV9TEN7_9MICC</name>
<accession>A0ABV9TEN7</accession>
<keyword evidence="4" id="KW-1185">Reference proteome</keyword>
<dbReference type="PANTHER" id="PTHR34385:SF1">
    <property type="entry name" value="PEPTIDOGLYCAN L-ALANYL-D-GLUTAMATE ENDOPEPTIDASE CWLK"/>
    <property type="match status" value="1"/>
</dbReference>
<dbReference type="CDD" id="cd14852">
    <property type="entry name" value="LD-carboxypeptidase"/>
    <property type="match status" value="1"/>
</dbReference>
<feature type="domain" description="D-alanyl-D-alanine carboxypeptidase-like core" evidence="2">
    <location>
        <begin position="4"/>
        <end position="132"/>
    </location>
</feature>
<dbReference type="SUPFAM" id="SSF55166">
    <property type="entry name" value="Hedgehog/DD-peptidase"/>
    <property type="match status" value="1"/>
</dbReference>
<keyword evidence="3" id="KW-0645">Protease</keyword>
<protein>
    <submittedName>
        <fullName evidence="3">D-alanyl-D-alanine carboxypeptidase family protein</fullName>
    </submittedName>
</protein>
<proteinExistence type="predicted"/>
<evidence type="ECO:0000313" key="3">
    <source>
        <dbReference type="EMBL" id="MFC4902044.1"/>
    </source>
</evidence>
<dbReference type="InterPro" id="IPR009045">
    <property type="entry name" value="Zn_M74/Hedgehog-like"/>
</dbReference>
<evidence type="ECO:0000259" key="2">
    <source>
        <dbReference type="Pfam" id="PF02557"/>
    </source>
</evidence>
<dbReference type="InterPro" id="IPR052179">
    <property type="entry name" value="DD-CPase-like"/>
</dbReference>
<feature type="region of interest" description="Disordered" evidence="1">
    <location>
        <begin position="158"/>
        <end position="206"/>
    </location>
</feature>
<dbReference type="Pfam" id="PF02557">
    <property type="entry name" value="VanY"/>
    <property type="match status" value="1"/>
</dbReference>
<dbReference type="EMBL" id="JBHSIW010000002">
    <property type="protein sequence ID" value="MFC4902044.1"/>
    <property type="molecule type" value="Genomic_DNA"/>
</dbReference>
<feature type="compositionally biased region" description="Pro residues" evidence="1">
    <location>
        <begin position="170"/>
        <end position="183"/>
    </location>
</feature>
<sequence>MRSERLQATAAEAFQRMTRAARADGVHIVPVSGHRSHAEQASLYDSYVQQYGQETADTIAARPGHSEHQTGLVMDIGIADGECVLQDCFEGTPVGDWARKNAHRHGFVVCYPEDRQEWTGYAYEPWHLRYVGPQLVAELQADAAAEGSAELDTLEEYFGLGPAPDHPAGRRPPPPGASPPGSPPRTAAAGTMCATPLRTPPIGAPL</sequence>
<dbReference type="GO" id="GO:0004180">
    <property type="term" value="F:carboxypeptidase activity"/>
    <property type="evidence" value="ECO:0007669"/>
    <property type="project" value="UniProtKB-KW"/>
</dbReference>
<dbReference type="Proteomes" id="UP001595797">
    <property type="component" value="Unassembled WGS sequence"/>
</dbReference>
<dbReference type="InterPro" id="IPR003709">
    <property type="entry name" value="VanY-like_core_dom"/>
</dbReference>
<comment type="caution">
    <text evidence="3">The sequence shown here is derived from an EMBL/GenBank/DDBJ whole genome shotgun (WGS) entry which is preliminary data.</text>
</comment>